<dbReference type="SUPFAM" id="SSF63380">
    <property type="entry name" value="Riboflavin synthase domain-like"/>
    <property type="match status" value="1"/>
</dbReference>
<evidence type="ECO:0000259" key="15">
    <source>
        <dbReference type="PROSITE" id="PS51384"/>
    </source>
</evidence>
<sequence length="432" mass="47276">MGSGLSVEENSMLYVDAHGSLGLKESYVAPLEASMDLEIKRPLVTKEHEALIHKHWAVVCRGTAAFQKEKHLTPTKFFASTFYATLFKAAPGVRPMFRSSMTVQGKALTGLVATLATVIKANNVAEVCIGLARMHARYGATKAHYTGVGLALLETLQAVSANEWSAEIRTAYLTSYCLLYYLMLPTIIETPRRPLQPSLPGHVARKERLAHGVMKLSIALDFPLRYHAGDSILLGLPLPSGEEVRRSYVLTSLFDAGHTNSIDICVEAHGDASRWLVDAPIETVLNVYWINTGVHFETDTFTSIPHRLLFVSHGLGAAPLYAMAKGLYAIRSQYEGDICMLQVFEDAPIPYFQNVCADGPWTNLKVATTTSLTKEILLELATDVAARHLYVAGPPAFVDATSRLYIENGGDEQNIVVYSFDNAPFLADAASV</sequence>
<dbReference type="VEuPathDB" id="FungiDB:SDRG_04411"/>
<evidence type="ECO:0000313" key="17">
    <source>
        <dbReference type="Proteomes" id="UP000030762"/>
    </source>
</evidence>
<dbReference type="PANTHER" id="PTHR47354">
    <property type="entry name" value="NADH OXIDOREDUCTASE HCR"/>
    <property type="match status" value="1"/>
</dbReference>
<dbReference type="InterPro" id="IPR009050">
    <property type="entry name" value="Globin-like_sf"/>
</dbReference>
<evidence type="ECO:0000256" key="13">
    <source>
        <dbReference type="ARBA" id="ARBA00049433"/>
    </source>
</evidence>
<dbReference type="InterPro" id="IPR017938">
    <property type="entry name" value="Riboflavin_synthase-like_b-brl"/>
</dbReference>
<dbReference type="EC" id="1.14.12.17" evidence="3"/>
<evidence type="ECO:0000256" key="12">
    <source>
        <dbReference type="ARBA" id="ARBA00048649"/>
    </source>
</evidence>
<dbReference type="GO" id="GO:0008941">
    <property type="term" value="F:nitric oxide dioxygenase NAD(P)H activity"/>
    <property type="evidence" value="ECO:0007669"/>
    <property type="project" value="UniProtKB-EC"/>
</dbReference>
<evidence type="ECO:0000256" key="3">
    <source>
        <dbReference type="ARBA" id="ARBA00012229"/>
    </source>
</evidence>
<dbReference type="InterPro" id="IPR039261">
    <property type="entry name" value="FNR_nucleotide-bd"/>
</dbReference>
<dbReference type="InParanoid" id="T0QTG6"/>
<keyword evidence="14" id="KW-0813">Transport</keyword>
<protein>
    <recommendedName>
        <fullName evidence="3">nitric oxide dioxygenase</fullName>
        <ecNumber evidence="3">1.14.12.17</ecNumber>
    </recommendedName>
</protein>
<dbReference type="OMA" id="NVYWINT"/>
<proteinExistence type="inferred from homology"/>
<dbReference type="GO" id="GO:0020037">
    <property type="term" value="F:heme binding"/>
    <property type="evidence" value="ECO:0007669"/>
    <property type="project" value="InterPro"/>
</dbReference>
<evidence type="ECO:0000313" key="16">
    <source>
        <dbReference type="EMBL" id="EQC37981.1"/>
    </source>
</evidence>
<keyword evidence="5" id="KW-0001">2Fe-2S</keyword>
<name>T0QTG6_SAPDV</name>
<keyword evidence="10" id="KW-0411">Iron-sulfur</keyword>
<comment type="catalytic activity">
    <reaction evidence="12">
        <text>2 nitric oxide + NADH + 2 O2 = 2 nitrate + NAD(+) + H(+)</text>
        <dbReference type="Rhea" id="RHEA:19469"/>
        <dbReference type="ChEBI" id="CHEBI:15378"/>
        <dbReference type="ChEBI" id="CHEBI:15379"/>
        <dbReference type="ChEBI" id="CHEBI:16480"/>
        <dbReference type="ChEBI" id="CHEBI:17632"/>
        <dbReference type="ChEBI" id="CHEBI:57540"/>
        <dbReference type="ChEBI" id="CHEBI:57945"/>
        <dbReference type="EC" id="1.14.12.17"/>
    </reaction>
</comment>
<dbReference type="Pfam" id="PF00042">
    <property type="entry name" value="Globin"/>
    <property type="match status" value="1"/>
</dbReference>
<dbReference type="EMBL" id="JH767142">
    <property type="protein sequence ID" value="EQC37981.1"/>
    <property type="molecule type" value="Genomic_DNA"/>
</dbReference>
<dbReference type="InterPro" id="IPR012292">
    <property type="entry name" value="Globin/Proto"/>
</dbReference>
<dbReference type="Gene3D" id="3.40.50.80">
    <property type="entry name" value="Nucleotide-binding domain of ferredoxin-NADP reductase (FNR) module"/>
    <property type="match status" value="1"/>
</dbReference>
<evidence type="ECO:0000256" key="4">
    <source>
        <dbReference type="ARBA" id="ARBA00022630"/>
    </source>
</evidence>
<dbReference type="AlphaFoldDB" id="T0QTG6"/>
<dbReference type="RefSeq" id="XP_008608308.1">
    <property type="nucleotide sequence ID" value="XM_008610086.1"/>
</dbReference>
<keyword evidence="6" id="KW-0479">Metal-binding</keyword>
<dbReference type="Gene3D" id="2.40.30.10">
    <property type="entry name" value="Translation factors"/>
    <property type="match status" value="1"/>
</dbReference>
<dbReference type="PANTHER" id="PTHR47354:SF6">
    <property type="entry name" value="NADH OXIDOREDUCTASE HCR"/>
    <property type="match status" value="1"/>
</dbReference>
<dbReference type="GO" id="GO:0005344">
    <property type="term" value="F:oxygen carrier activity"/>
    <property type="evidence" value="ECO:0007669"/>
    <property type="project" value="UniProtKB-KW"/>
</dbReference>
<keyword evidence="11" id="KW-0520">NAD</keyword>
<evidence type="ECO:0000256" key="8">
    <source>
        <dbReference type="ARBA" id="ARBA00023002"/>
    </source>
</evidence>
<evidence type="ECO:0000256" key="6">
    <source>
        <dbReference type="ARBA" id="ARBA00022723"/>
    </source>
</evidence>
<keyword evidence="9" id="KW-0408">Iron</keyword>
<dbReference type="Gene3D" id="1.10.490.10">
    <property type="entry name" value="Globins"/>
    <property type="match status" value="1"/>
</dbReference>
<reference evidence="16 17" key="1">
    <citation type="submission" date="2012-04" db="EMBL/GenBank/DDBJ databases">
        <title>The Genome Sequence of Saprolegnia declina VS20.</title>
        <authorList>
            <consortium name="The Broad Institute Genome Sequencing Platform"/>
            <person name="Russ C."/>
            <person name="Nusbaum C."/>
            <person name="Tyler B."/>
            <person name="van West P."/>
            <person name="Dieguez-Uribeondo J."/>
            <person name="de Bruijn I."/>
            <person name="Tripathy S."/>
            <person name="Jiang R."/>
            <person name="Young S.K."/>
            <person name="Zeng Q."/>
            <person name="Gargeya S."/>
            <person name="Fitzgerald M."/>
            <person name="Haas B."/>
            <person name="Abouelleil A."/>
            <person name="Alvarado L."/>
            <person name="Arachchi H.M."/>
            <person name="Berlin A."/>
            <person name="Chapman S.B."/>
            <person name="Goldberg J."/>
            <person name="Griggs A."/>
            <person name="Gujja S."/>
            <person name="Hansen M."/>
            <person name="Howarth C."/>
            <person name="Imamovic A."/>
            <person name="Larimer J."/>
            <person name="McCowen C."/>
            <person name="Montmayeur A."/>
            <person name="Murphy C."/>
            <person name="Neiman D."/>
            <person name="Pearson M."/>
            <person name="Priest M."/>
            <person name="Roberts A."/>
            <person name="Saif S."/>
            <person name="Shea T."/>
            <person name="Sisk P."/>
            <person name="Sykes S."/>
            <person name="Wortman J."/>
            <person name="Nusbaum C."/>
            <person name="Birren B."/>
        </authorList>
    </citation>
    <scope>NUCLEOTIDE SEQUENCE [LARGE SCALE GENOMIC DNA]</scope>
    <source>
        <strain evidence="16 17">VS20</strain>
    </source>
</reference>
<accession>T0QTG6</accession>
<dbReference type="PROSITE" id="PS51384">
    <property type="entry name" value="FAD_FR"/>
    <property type="match status" value="1"/>
</dbReference>
<evidence type="ECO:0000256" key="5">
    <source>
        <dbReference type="ARBA" id="ARBA00022714"/>
    </source>
</evidence>
<gene>
    <name evidence="16" type="ORF">SDRG_04411</name>
</gene>
<dbReference type="GO" id="GO:0051537">
    <property type="term" value="F:2 iron, 2 sulfur cluster binding"/>
    <property type="evidence" value="ECO:0007669"/>
    <property type="project" value="UniProtKB-KW"/>
</dbReference>
<keyword evidence="14" id="KW-0561">Oxygen transport</keyword>
<evidence type="ECO:0000256" key="1">
    <source>
        <dbReference type="ARBA" id="ARBA00001974"/>
    </source>
</evidence>
<dbReference type="GO" id="GO:0019825">
    <property type="term" value="F:oxygen binding"/>
    <property type="evidence" value="ECO:0007669"/>
    <property type="project" value="InterPro"/>
</dbReference>
<keyword evidence="7" id="KW-0274">FAD</keyword>
<evidence type="ECO:0000256" key="2">
    <source>
        <dbReference type="ARBA" id="ARBA00006401"/>
    </source>
</evidence>
<keyword evidence="17" id="KW-1185">Reference proteome</keyword>
<keyword evidence="8" id="KW-0560">Oxidoreductase</keyword>
<dbReference type="GeneID" id="19945138"/>
<comment type="cofactor">
    <cofactor evidence="1">
        <name>FAD</name>
        <dbReference type="ChEBI" id="CHEBI:57692"/>
    </cofactor>
</comment>
<comment type="similarity">
    <text evidence="14">Belongs to the globin family.</text>
</comment>
<keyword evidence="4" id="KW-0285">Flavoprotein</keyword>
<dbReference type="OrthoDB" id="63322at2759"/>
<comment type="catalytic activity">
    <reaction evidence="13">
        <text>2 nitric oxide + NADPH + 2 O2 = 2 nitrate + NADP(+) + H(+)</text>
        <dbReference type="Rhea" id="RHEA:19465"/>
        <dbReference type="ChEBI" id="CHEBI:15378"/>
        <dbReference type="ChEBI" id="CHEBI:15379"/>
        <dbReference type="ChEBI" id="CHEBI:16480"/>
        <dbReference type="ChEBI" id="CHEBI:17632"/>
        <dbReference type="ChEBI" id="CHEBI:57783"/>
        <dbReference type="ChEBI" id="CHEBI:58349"/>
        <dbReference type="EC" id="1.14.12.17"/>
    </reaction>
</comment>
<evidence type="ECO:0000256" key="9">
    <source>
        <dbReference type="ARBA" id="ARBA00023004"/>
    </source>
</evidence>
<dbReference type="Proteomes" id="UP000030762">
    <property type="component" value="Unassembled WGS sequence"/>
</dbReference>
<dbReference type="InterPro" id="IPR000971">
    <property type="entry name" value="Globin"/>
</dbReference>
<evidence type="ECO:0000256" key="10">
    <source>
        <dbReference type="ARBA" id="ARBA00023014"/>
    </source>
</evidence>
<evidence type="ECO:0000256" key="14">
    <source>
        <dbReference type="RuleBase" id="RU000356"/>
    </source>
</evidence>
<dbReference type="InterPro" id="IPR017927">
    <property type="entry name" value="FAD-bd_FR_type"/>
</dbReference>
<comment type="similarity">
    <text evidence="2">In the C-terminal section; belongs to the flavoprotein pyridine nucleotide cytochrome reductase family.</text>
</comment>
<dbReference type="InterPro" id="IPR050415">
    <property type="entry name" value="MRET"/>
</dbReference>
<dbReference type="GO" id="GO:0046872">
    <property type="term" value="F:metal ion binding"/>
    <property type="evidence" value="ECO:0007669"/>
    <property type="project" value="UniProtKB-KW"/>
</dbReference>
<dbReference type="SUPFAM" id="SSF52343">
    <property type="entry name" value="Ferredoxin reductase-like, C-terminal NADP-linked domain"/>
    <property type="match status" value="1"/>
</dbReference>
<keyword evidence="14" id="KW-0349">Heme</keyword>
<dbReference type="SUPFAM" id="SSF46458">
    <property type="entry name" value="Globin-like"/>
    <property type="match status" value="1"/>
</dbReference>
<feature type="domain" description="FAD-binding FR-type" evidence="15">
    <location>
        <begin position="196"/>
        <end position="299"/>
    </location>
</feature>
<evidence type="ECO:0000256" key="7">
    <source>
        <dbReference type="ARBA" id="ARBA00022827"/>
    </source>
</evidence>
<organism evidence="16 17">
    <name type="scientific">Saprolegnia diclina (strain VS20)</name>
    <dbReference type="NCBI Taxonomy" id="1156394"/>
    <lineage>
        <taxon>Eukaryota</taxon>
        <taxon>Sar</taxon>
        <taxon>Stramenopiles</taxon>
        <taxon>Oomycota</taxon>
        <taxon>Saprolegniomycetes</taxon>
        <taxon>Saprolegniales</taxon>
        <taxon>Saprolegniaceae</taxon>
        <taxon>Saprolegnia</taxon>
    </lineage>
</organism>
<evidence type="ECO:0000256" key="11">
    <source>
        <dbReference type="ARBA" id="ARBA00023027"/>
    </source>
</evidence>